<evidence type="ECO:0000256" key="4">
    <source>
        <dbReference type="ARBA" id="ARBA00022989"/>
    </source>
</evidence>
<feature type="transmembrane region" description="Helical" evidence="7">
    <location>
        <begin position="214"/>
        <end position="231"/>
    </location>
</feature>
<evidence type="ECO:0000256" key="5">
    <source>
        <dbReference type="ARBA" id="ARBA00023136"/>
    </source>
</evidence>
<feature type="transmembrane region" description="Helical" evidence="7">
    <location>
        <begin position="81"/>
        <end position="102"/>
    </location>
</feature>
<dbReference type="GO" id="GO:0016020">
    <property type="term" value="C:membrane"/>
    <property type="evidence" value="ECO:0007669"/>
    <property type="project" value="UniProtKB-SubCell"/>
</dbReference>
<feature type="transmembrane region" description="Helical" evidence="7">
    <location>
        <begin position="12"/>
        <end position="36"/>
    </location>
</feature>
<feature type="region of interest" description="Disordered" evidence="6">
    <location>
        <begin position="254"/>
        <end position="283"/>
    </location>
</feature>
<dbReference type="InterPro" id="IPR005496">
    <property type="entry name" value="Integral_membrane_TerC"/>
</dbReference>
<dbReference type="Pfam" id="PF03741">
    <property type="entry name" value="TerC"/>
    <property type="match status" value="1"/>
</dbReference>
<evidence type="ECO:0000256" key="2">
    <source>
        <dbReference type="ARBA" id="ARBA00007511"/>
    </source>
</evidence>
<dbReference type="Proteomes" id="UP000552883">
    <property type="component" value="Unassembled WGS sequence"/>
</dbReference>
<feature type="transmembrane region" description="Helical" evidence="7">
    <location>
        <begin position="48"/>
        <end position="69"/>
    </location>
</feature>
<keyword evidence="5 7" id="KW-0472">Membrane</keyword>
<feature type="transmembrane region" description="Helical" evidence="7">
    <location>
        <begin position="154"/>
        <end position="172"/>
    </location>
</feature>
<gene>
    <name evidence="8" type="ORF">BJ959_000756</name>
</gene>
<comment type="similarity">
    <text evidence="2">Belongs to the TerC family.</text>
</comment>
<evidence type="ECO:0000256" key="6">
    <source>
        <dbReference type="SAM" id="MobiDB-lite"/>
    </source>
</evidence>
<feature type="transmembrane region" description="Helical" evidence="7">
    <location>
        <begin position="184"/>
        <end position="202"/>
    </location>
</feature>
<dbReference type="EMBL" id="JACHBS010000001">
    <property type="protein sequence ID" value="MBB5617260.1"/>
    <property type="molecule type" value="Genomic_DNA"/>
</dbReference>
<dbReference type="OrthoDB" id="9805314at2"/>
<comment type="caution">
    <text evidence="8">The sequence shown here is derived from an EMBL/GenBank/DDBJ whole genome shotgun (WGS) entry which is preliminary data.</text>
</comment>
<evidence type="ECO:0000313" key="8">
    <source>
        <dbReference type="EMBL" id="MBB5617260.1"/>
    </source>
</evidence>
<name>A0A840X4E6_9MICO</name>
<dbReference type="PANTHER" id="PTHR30238:SF4">
    <property type="entry name" value="SLL1022 PROTEIN"/>
    <property type="match status" value="1"/>
</dbReference>
<keyword evidence="4 7" id="KW-1133">Transmembrane helix</keyword>
<accession>A0A840X4E6</accession>
<dbReference type="RefSeq" id="WP_153982503.1">
    <property type="nucleotide sequence ID" value="NZ_BAAANZ010000009.1"/>
</dbReference>
<evidence type="ECO:0000313" key="9">
    <source>
        <dbReference type="Proteomes" id="UP000552883"/>
    </source>
</evidence>
<protein>
    <submittedName>
        <fullName evidence="8">Putative tellurium resistance membrane protein TerC</fullName>
    </submittedName>
</protein>
<evidence type="ECO:0000256" key="3">
    <source>
        <dbReference type="ARBA" id="ARBA00022692"/>
    </source>
</evidence>
<keyword evidence="3 7" id="KW-0812">Transmembrane</keyword>
<dbReference type="AlphaFoldDB" id="A0A840X4E6"/>
<evidence type="ECO:0000256" key="7">
    <source>
        <dbReference type="SAM" id="Phobius"/>
    </source>
</evidence>
<dbReference type="PANTHER" id="PTHR30238">
    <property type="entry name" value="MEMBRANE BOUND PREDICTED REDOX MODULATOR"/>
    <property type="match status" value="1"/>
</dbReference>
<organism evidence="8 9">
    <name type="scientific">Microcella frigidaquae</name>
    <dbReference type="NCBI Taxonomy" id="424758"/>
    <lineage>
        <taxon>Bacteria</taxon>
        <taxon>Bacillati</taxon>
        <taxon>Actinomycetota</taxon>
        <taxon>Actinomycetes</taxon>
        <taxon>Micrococcales</taxon>
        <taxon>Microbacteriaceae</taxon>
        <taxon>Microcella</taxon>
    </lineage>
</organism>
<feature type="transmembrane region" description="Helical" evidence="7">
    <location>
        <begin position="123"/>
        <end position="148"/>
    </location>
</feature>
<sequence length="283" mass="30751">MELAFSPELLIAFATLLVLEIILGIDNVIFISILAGKLPPEQQNRARIVGLSLAMIMRILLLFAASWIISLTADIFELFGMGFSGRDLILILGGLFLVYKAVVEIHEKLEGAEAHDRPSTKTVTFAGVIVQILLIDIVFSLDSVITAVGMVDELWIMIAAVVIAITLMLFTAKAISDFVNRHPTVKMLALAFLVLIGTTLIAEGFDVHIDKALIYGPIAFAIIVEVLNLVYRSRQAKRRNEAIAPVELRPTLVKDPLATDPTPLPLGGARRTASPLDHPDGAP</sequence>
<reference evidence="8 9" key="1">
    <citation type="submission" date="2020-08" db="EMBL/GenBank/DDBJ databases">
        <title>Sequencing the genomes of 1000 actinobacteria strains.</title>
        <authorList>
            <person name="Klenk H.-P."/>
        </authorList>
    </citation>
    <scope>NUCLEOTIDE SEQUENCE [LARGE SCALE GENOMIC DNA]</scope>
    <source>
        <strain evidence="8 9">DSM 23889</strain>
    </source>
</reference>
<comment type="subcellular location">
    <subcellularLocation>
        <location evidence="1">Membrane</location>
        <topology evidence="1">Multi-pass membrane protein</topology>
    </subcellularLocation>
</comment>
<keyword evidence="9" id="KW-1185">Reference proteome</keyword>
<proteinExistence type="inferred from homology"/>
<evidence type="ECO:0000256" key="1">
    <source>
        <dbReference type="ARBA" id="ARBA00004141"/>
    </source>
</evidence>